<dbReference type="InterPro" id="IPR035959">
    <property type="entry name" value="RutC-like_sf"/>
</dbReference>
<reference evidence="1 2" key="1">
    <citation type="journal article" date="2019" name="PLoS ONE">
        <title>Comparative genome analysis indicates high evolutionary potential of pathogenicity genes in Colletotrichum tanaceti.</title>
        <authorList>
            <person name="Lelwala R.V."/>
            <person name="Korhonen P.K."/>
            <person name="Young N.D."/>
            <person name="Scott J.B."/>
            <person name="Ades P.A."/>
            <person name="Gasser R.B."/>
            <person name="Taylor P.W.J."/>
        </authorList>
    </citation>
    <scope>NUCLEOTIDE SEQUENCE [LARGE SCALE GENOMIC DNA]</scope>
    <source>
        <strain evidence="1">BRIP57314</strain>
    </source>
</reference>
<organism evidence="1 2">
    <name type="scientific">Colletotrichum tanaceti</name>
    <dbReference type="NCBI Taxonomy" id="1306861"/>
    <lineage>
        <taxon>Eukaryota</taxon>
        <taxon>Fungi</taxon>
        <taxon>Dikarya</taxon>
        <taxon>Ascomycota</taxon>
        <taxon>Pezizomycotina</taxon>
        <taxon>Sordariomycetes</taxon>
        <taxon>Hypocreomycetidae</taxon>
        <taxon>Glomerellales</taxon>
        <taxon>Glomerellaceae</taxon>
        <taxon>Colletotrichum</taxon>
        <taxon>Colletotrichum destructivum species complex</taxon>
    </lineage>
</organism>
<evidence type="ECO:0008006" key="3">
    <source>
        <dbReference type="Google" id="ProtNLM"/>
    </source>
</evidence>
<accession>A0A4V6DFL8</accession>
<comment type="caution">
    <text evidence="1">The sequence shown here is derived from an EMBL/GenBank/DDBJ whole genome shotgun (WGS) entry which is preliminary data.</text>
</comment>
<protein>
    <recommendedName>
        <fullName evidence="3">RutC family protein</fullName>
    </recommendedName>
</protein>
<dbReference type="Gene3D" id="3.30.1330.40">
    <property type="entry name" value="RutC-like"/>
    <property type="match status" value="2"/>
</dbReference>
<evidence type="ECO:0000313" key="1">
    <source>
        <dbReference type="EMBL" id="TKW49166.1"/>
    </source>
</evidence>
<dbReference type="STRING" id="1306861.A0A4V6DFL8"/>
<sequence length="82" mass="8894">MARRNISSGSAFETQIGYSRAVVSDDFVFVSGTTGDFQKTWPVLQKYFGEARPAATMVQAGLMEDAMKIEIEVTARKGGVGQ</sequence>
<keyword evidence="2" id="KW-1185">Reference proteome</keyword>
<dbReference type="Proteomes" id="UP000310108">
    <property type="component" value="Unassembled WGS sequence"/>
</dbReference>
<dbReference type="EMBL" id="PJEX01000604">
    <property type="protein sequence ID" value="TKW49166.1"/>
    <property type="molecule type" value="Genomic_DNA"/>
</dbReference>
<proteinExistence type="predicted"/>
<dbReference type="SUPFAM" id="SSF55298">
    <property type="entry name" value="YjgF-like"/>
    <property type="match status" value="1"/>
</dbReference>
<name>A0A4V6DFL8_9PEZI</name>
<gene>
    <name evidence="1" type="ORF">CTA1_6252</name>
</gene>
<dbReference type="PANTHER" id="PTHR43857:SF1">
    <property type="entry name" value="YJGH FAMILY PROTEIN"/>
    <property type="match status" value="1"/>
</dbReference>
<evidence type="ECO:0000313" key="2">
    <source>
        <dbReference type="Proteomes" id="UP000310108"/>
    </source>
</evidence>
<dbReference type="PANTHER" id="PTHR43857">
    <property type="entry name" value="BLR7761 PROTEIN"/>
    <property type="match status" value="1"/>
</dbReference>
<dbReference type="AlphaFoldDB" id="A0A4V6DFL8"/>